<dbReference type="OrthoDB" id="1850764at2759"/>
<accession>A0A8J4QA85</accession>
<evidence type="ECO:0000313" key="2">
    <source>
        <dbReference type="Proteomes" id="UP000737018"/>
    </source>
</evidence>
<dbReference type="AlphaFoldDB" id="A0A8J4QA85"/>
<feature type="non-terminal residue" evidence="1">
    <location>
        <position position="1"/>
    </location>
</feature>
<dbReference type="InterPro" id="IPR027728">
    <property type="entry name" value="Topless_fam"/>
</dbReference>
<evidence type="ECO:0000313" key="1">
    <source>
        <dbReference type="EMBL" id="KAF3946657.1"/>
    </source>
</evidence>
<organism evidence="1 2">
    <name type="scientific">Castanea mollissima</name>
    <name type="common">Chinese chestnut</name>
    <dbReference type="NCBI Taxonomy" id="60419"/>
    <lineage>
        <taxon>Eukaryota</taxon>
        <taxon>Viridiplantae</taxon>
        <taxon>Streptophyta</taxon>
        <taxon>Embryophyta</taxon>
        <taxon>Tracheophyta</taxon>
        <taxon>Spermatophyta</taxon>
        <taxon>Magnoliopsida</taxon>
        <taxon>eudicotyledons</taxon>
        <taxon>Gunneridae</taxon>
        <taxon>Pentapetalae</taxon>
        <taxon>rosids</taxon>
        <taxon>fabids</taxon>
        <taxon>Fagales</taxon>
        <taxon>Fagaceae</taxon>
        <taxon>Castanea</taxon>
    </lineage>
</organism>
<dbReference type="PANTHER" id="PTHR44083:SF2">
    <property type="entry name" value="TOPLESS-RELATED PROTEIN 3"/>
    <property type="match status" value="1"/>
</dbReference>
<reference evidence="1" key="1">
    <citation type="submission" date="2020-03" db="EMBL/GenBank/DDBJ databases">
        <title>Castanea mollissima Vanexum genome sequencing.</title>
        <authorList>
            <person name="Staton M."/>
        </authorList>
    </citation>
    <scope>NUCLEOTIDE SEQUENCE</scope>
    <source>
        <tissue evidence="1">Leaf</tissue>
    </source>
</reference>
<dbReference type="GO" id="GO:0006355">
    <property type="term" value="P:regulation of DNA-templated transcription"/>
    <property type="evidence" value="ECO:0007669"/>
    <property type="project" value="InterPro"/>
</dbReference>
<sequence length="73" mass="7916">VVRLLYANSGIGVLALESNGFQKRSKWARNEQNPSGKGHQKRITGLTFSTNLNMLVSSRADAQVSGICAQNIL</sequence>
<dbReference type="Proteomes" id="UP000737018">
    <property type="component" value="Unassembled WGS sequence"/>
</dbReference>
<keyword evidence="2" id="KW-1185">Reference proteome</keyword>
<comment type="caution">
    <text evidence="1">The sequence shown here is derived from an EMBL/GenBank/DDBJ whole genome shotgun (WGS) entry which is preliminary data.</text>
</comment>
<dbReference type="PANTHER" id="PTHR44083">
    <property type="entry name" value="TOPLESS-RELATED PROTEIN 1-RELATED"/>
    <property type="match status" value="1"/>
</dbReference>
<name>A0A8J4QA85_9ROSI</name>
<dbReference type="EMBL" id="JRKL02008813">
    <property type="protein sequence ID" value="KAF3946657.1"/>
    <property type="molecule type" value="Genomic_DNA"/>
</dbReference>
<gene>
    <name evidence="1" type="ORF">CMV_027102</name>
</gene>
<protein>
    <submittedName>
        <fullName evidence="1">Uncharacterized protein</fullName>
    </submittedName>
</protein>
<proteinExistence type="predicted"/>